<sequence>MRMGTKLGSRFGQVLRTVGVLGLIAAALPAQAATEVRVAWLVGPNTPLSVTLVEEKLFEKYAKEAGYDVTVEWHKGMSGPPVSQALAADRLDFEMGTSAMPLSSRLQAGIAAIPIGIAATHISNAVLVRPKGKTDVTSIAKLEGKTVGTFIGTAAHYVLAAGVMLETGKSLDEAGIKLINVKPAECVKMPEIIDACATWPPFRYFGPQTGLSSLLFDADGRYGEGHENAGGRSADVAKSWAAPSGFIADSLHLSVREAFMDEHPDLVVAMLLAVWEAVDRISTDRERSIELAGPHWGLPREVAEKVMDTAGEPAGVRNAPIMLESDALAIIKASEFMEHAKIVDKAITWEELITILRKGAAMQKLAWEKRGGKPSVDELLAGFKGESATFGTIELQGGAPIWMIDDVADWGRRMYKPGPF</sequence>
<dbReference type="Gene3D" id="3.40.190.10">
    <property type="entry name" value="Periplasmic binding protein-like II"/>
    <property type="match status" value="2"/>
</dbReference>
<dbReference type="Proteomes" id="UP000193200">
    <property type="component" value="Unassembled WGS sequence"/>
</dbReference>
<proteinExistence type="predicted"/>
<organism evidence="2 3">
    <name type="scientific">Oceanibacterium hippocampi</name>
    <dbReference type="NCBI Taxonomy" id="745714"/>
    <lineage>
        <taxon>Bacteria</taxon>
        <taxon>Pseudomonadati</taxon>
        <taxon>Pseudomonadota</taxon>
        <taxon>Alphaproteobacteria</taxon>
        <taxon>Sneathiellales</taxon>
        <taxon>Sneathiellaceae</taxon>
        <taxon>Oceanibacterium</taxon>
    </lineage>
</organism>
<protein>
    <submittedName>
        <fullName evidence="2">Putative aliphatic sulfonates-binding protein</fullName>
    </submittedName>
</protein>
<accession>A0A1Y5TQ12</accession>
<dbReference type="RefSeq" id="WP_139839713.1">
    <property type="nucleotide sequence ID" value="NZ_FWFR01000002.1"/>
</dbReference>
<feature type="chain" id="PRO_5013300426" evidence="1">
    <location>
        <begin position="33"/>
        <end position="420"/>
    </location>
</feature>
<reference evidence="2 3" key="1">
    <citation type="submission" date="2017-03" db="EMBL/GenBank/DDBJ databases">
        <authorList>
            <person name="Afonso C.L."/>
            <person name="Miller P.J."/>
            <person name="Scott M.A."/>
            <person name="Spackman E."/>
            <person name="Goraichik I."/>
            <person name="Dimitrov K.M."/>
            <person name="Suarez D.L."/>
            <person name="Swayne D.E."/>
        </authorList>
    </citation>
    <scope>NUCLEOTIDE SEQUENCE [LARGE SCALE GENOMIC DNA]</scope>
    <source>
        <strain evidence="2 3">CECT 7691</strain>
    </source>
</reference>
<dbReference type="PANTHER" id="PTHR30024">
    <property type="entry name" value="ALIPHATIC SULFONATES-BINDING PROTEIN-RELATED"/>
    <property type="match status" value="1"/>
</dbReference>
<dbReference type="AlphaFoldDB" id="A0A1Y5TQ12"/>
<evidence type="ECO:0000256" key="1">
    <source>
        <dbReference type="SAM" id="SignalP"/>
    </source>
</evidence>
<dbReference type="InParanoid" id="A0A1Y5TQ12"/>
<keyword evidence="1" id="KW-0732">Signal</keyword>
<feature type="signal peptide" evidence="1">
    <location>
        <begin position="1"/>
        <end position="32"/>
    </location>
</feature>
<dbReference type="EMBL" id="FWFR01000002">
    <property type="protein sequence ID" value="SLN65471.1"/>
    <property type="molecule type" value="Genomic_DNA"/>
</dbReference>
<dbReference type="PANTHER" id="PTHR30024:SF45">
    <property type="entry name" value="ABC TRANSPORTER SUBSTRATE-BINDING PROTEIN"/>
    <property type="match status" value="1"/>
</dbReference>
<evidence type="ECO:0000313" key="2">
    <source>
        <dbReference type="EMBL" id="SLN65471.1"/>
    </source>
</evidence>
<name>A0A1Y5TQ12_9PROT</name>
<evidence type="ECO:0000313" key="3">
    <source>
        <dbReference type="Proteomes" id="UP000193200"/>
    </source>
</evidence>
<keyword evidence="3" id="KW-1185">Reference proteome</keyword>
<gene>
    <name evidence="2" type="primary">ssuA_1</name>
    <name evidence="2" type="ORF">OCH7691_02996</name>
</gene>
<dbReference type="SUPFAM" id="SSF53850">
    <property type="entry name" value="Periplasmic binding protein-like II"/>
    <property type="match status" value="1"/>
</dbReference>
<dbReference type="OrthoDB" id="6788250at2"/>